<evidence type="ECO:0000313" key="2">
    <source>
        <dbReference type="EMBL" id="ETA82800.1"/>
    </source>
</evidence>
<organism evidence="2 3">
    <name type="scientific">Eikenella corrodens CC92I</name>
    <dbReference type="NCBI Taxonomy" id="1073362"/>
    <lineage>
        <taxon>Bacteria</taxon>
        <taxon>Pseudomonadati</taxon>
        <taxon>Pseudomonadota</taxon>
        <taxon>Betaproteobacteria</taxon>
        <taxon>Neisseriales</taxon>
        <taxon>Neisseriaceae</taxon>
        <taxon>Eikenella</taxon>
    </lineage>
</organism>
<dbReference type="AlphaFoldDB" id="V7I9B7"/>
<dbReference type="InterPro" id="IPR029044">
    <property type="entry name" value="Nucleotide-diphossugar_trans"/>
</dbReference>
<dbReference type="EMBL" id="AZGQ01000012">
    <property type="protein sequence ID" value="ETA82800.1"/>
    <property type="molecule type" value="Genomic_DNA"/>
</dbReference>
<dbReference type="PANTHER" id="PTHR43685:SF2">
    <property type="entry name" value="GLYCOSYLTRANSFERASE 2-LIKE DOMAIN-CONTAINING PROTEIN"/>
    <property type="match status" value="1"/>
</dbReference>
<dbReference type="HOGENOM" id="CLU_025996_0_7_4"/>
<dbReference type="PANTHER" id="PTHR43685">
    <property type="entry name" value="GLYCOSYLTRANSFERASE"/>
    <property type="match status" value="1"/>
</dbReference>
<name>V7I9B7_EIKCO</name>
<gene>
    <name evidence="2" type="ORF">HMPREF1177_01881</name>
</gene>
<accession>V7I9B7</accession>
<dbReference type="Proteomes" id="UP000018554">
    <property type="component" value="Unassembled WGS sequence"/>
</dbReference>
<dbReference type="InterPro" id="IPR050834">
    <property type="entry name" value="Glycosyltransf_2"/>
</dbReference>
<keyword evidence="3" id="KW-1185">Reference proteome</keyword>
<evidence type="ECO:0000259" key="1">
    <source>
        <dbReference type="Pfam" id="PF00535"/>
    </source>
</evidence>
<reference evidence="2 3" key="1">
    <citation type="submission" date="2013-11" db="EMBL/GenBank/DDBJ databases">
        <title>The Genome Sequence of Eikenella corrodens CC92I.</title>
        <authorList>
            <consortium name="The Broad Institute Genomics Platform"/>
            <person name="Earl A."/>
            <person name="Allen-Vercoe E."/>
            <person name="Daigneault M."/>
            <person name="Young S.K."/>
            <person name="Zeng Q."/>
            <person name="Gargeya S."/>
            <person name="Fitzgerald M."/>
            <person name="Abouelleil A."/>
            <person name="Alvarado L."/>
            <person name="Chapman S.B."/>
            <person name="Gainer-Dewar J."/>
            <person name="Goldberg J."/>
            <person name="Griggs A."/>
            <person name="Gujja S."/>
            <person name="Hansen M."/>
            <person name="Howarth C."/>
            <person name="Imamovic A."/>
            <person name="Ireland A."/>
            <person name="Larimer J."/>
            <person name="McCowan C."/>
            <person name="Murphy C."/>
            <person name="Pearson M."/>
            <person name="Poon T.W."/>
            <person name="Priest M."/>
            <person name="Roberts A."/>
            <person name="Saif S."/>
            <person name="Shea T."/>
            <person name="Sykes S."/>
            <person name="Wortman J."/>
            <person name="Nusbaum C."/>
            <person name="Birren B."/>
        </authorList>
    </citation>
    <scope>NUCLEOTIDE SEQUENCE [LARGE SCALE GENOMIC DNA]</scope>
    <source>
        <strain evidence="2 3">CC92I</strain>
    </source>
</reference>
<comment type="caution">
    <text evidence="2">The sequence shown here is derived from an EMBL/GenBank/DDBJ whole genome shotgun (WGS) entry which is preliminary data.</text>
</comment>
<dbReference type="InterPro" id="IPR001173">
    <property type="entry name" value="Glyco_trans_2-like"/>
</dbReference>
<dbReference type="PATRIC" id="fig|1073362.3.peg.2148"/>
<protein>
    <recommendedName>
        <fullName evidence="1">Glycosyltransferase 2-like domain-containing protein</fullName>
    </recommendedName>
</protein>
<sequence length="280" mass="32981">MKPSSNPLISVIIPCFNTAQYLPETLDSLFSQTLQNFEVIAIDDGSTDNTLNILYRYQEKYQQLTVMSQENSYCMIARMNAIKHAKGKYLVCLDSDDKLHPEFLKKCSSIAENDETVAIVCSDVQLFGAKNQTWCRQFEIKDFLLENSICITSLIRKSFFDMTGGFDTNLEMYEDWDLYISILELGGTIYRIPEPLFFYRQREDSSSICNTATEQKKSDSLLKLYNKHYDLYCKNGLFFHDMIGIYQKYRKENISYYNMPLRRLFYKIFKPKKYQEIYKI</sequence>
<dbReference type="RefSeq" id="WP_023887846.1">
    <property type="nucleotide sequence ID" value="NZ_KI635565.1"/>
</dbReference>
<dbReference type="Pfam" id="PF00535">
    <property type="entry name" value="Glycos_transf_2"/>
    <property type="match status" value="1"/>
</dbReference>
<dbReference type="Gene3D" id="3.90.550.10">
    <property type="entry name" value="Spore Coat Polysaccharide Biosynthesis Protein SpsA, Chain A"/>
    <property type="match status" value="1"/>
</dbReference>
<dbReference type="SUPFAM" id="SSF53448">
    <property type="entry name" value="Nucleotide-diphospho-sugar transferases"/>
    <property type="match status" value="1"/>
</dbReference>
<feature type="domain" description="Glycosyltransferase 2-like" evidence="1">
    <location>
        <begin position="10"/>
        <end position="137"/>
    </location>
</feature>
<evidence type="ECO:0000313" key="3">
    <source>
        <dbReference type="Proteomes" id="UP000018554"/>
    </source>
</evidence>
<proteinExistence type="predicted"/>